<dbReference type="OrthoDB" id="205993at2759"/>
<feature type="transmembrane region" description="Helical" evidence="10">
    <location>
        <begin position="117"/>
        <end position="136"/>
    </location>
</feature>
<dbReference type="Proteomes" id="UP001152320">
    <property type="component" value="Chromosome 23"/>
</dbReference>
<evidence type="ECO:0000256" key="2">
    <source>
        <dbReference type="ARBA" id="ARBA00005982"/>
    </source>
</evidence>
<dbReference type="InterPro" id="IPR018456">
    <property type="entry name" value="PTR2_symporter_CS"/>
</dbReference>
<keyword evidence="12" id="KW-1185">Reference proteome</keyword>
<dbReference type="GO" id="GO:0016020">
    <property type="term" value="C:membrane"/>
    <property type="evidence" value="ECO:0007669"/>
    <property type="project" value="UniProtKB-SubCell"/>
</dbReference>
<feature type="transmembrane region" description="Helical" evidence="10">
    <location>
        <begin position="87"/>
        <end position="110"/>
    </location>
</feature>
<evidence type="ECO:0000256" key="5">
    <source>
        <dbReference type="ARBA" id="ARBA00022856"/>
    </source>
</evidence>
<dbReference type="Pfam" id="PF00854">
    <property type="entry name" value="PTR2"/>
    <property type="match status" value="2"/>
</dbReference>
<dbReference type="GO" id="GO:0015031">
    <property type="term" value="P:protein transport"/>
    <property type="evidence" value="ECO:0007669"/>
    <property type="project" value="UniProtKB-KW"/>
</dbReference>
<proteinExistence type="inferred from homology"/>
<feature type="region of interest" description="Disordered" evidence="9">
    <location>
        <begin position="727"/>
        <end position="749"/>
    </location>
</feature>
<feature type="transmembrane region" description="Helical" evidence="10">
    <location>
        <begin position="347"/>
        <end position="368"/>
    </location>
</feature>
<comment type="caution">
    <text evidence="11">The sequence shown here is derived from an EMBL/GenBank/DDBJ whole genome shotgun (WGS) entry which is preliminary data.</text>
</comment>
<dbReference type="GO" id="GO:0006857">
    <property type="term" value="P:oligopeptide transport"/>
    <property type="evidence" value="ECO:0007669"/>
    <property type="project" value="InterPro"/>
</dbReference>
<feature type="transmembrane region" description="Helical" evidence="10">
    <location>
        <begin position="300"/>
        <end position="317"/>
    </location>
</feature>
<feature type="transmembrane region" description="Helical" evidence="10">
    <location>
        <begin position="649"/>
        <end position="669"/>
    </location>
</feature>
<organism evidence="11 12">
    <name type="scientific">Holothuria leucospilota</name>
    <name type="common">Black long sea cucumber</name>
    <name type="synonym">Mertensiothuria leucospilota</name>
    <dbReference type="NCBI Taxonomy" id="206669"/>
    <lineage>
        <taxon>Eukaryota</taxon>
        <taxon>Metazoa</taxon>
        <taxon>Echinodermata</taxon>
        <taxon>Eleutherozoa</taxon>
        <taxon>Echinozoa</taxon>
        <taxon>Holothuroidea</taxon>
        <taxon>Aspidochirotacea</taxon>
        <taxon>Aspidochirotida</taxon>
        <taxon>Holothuriidae</taxon>
        <taxon>Holothuria</taxon>
    </lineage>
</organism>
<dbReference type="GO" id="GO:0022857">
    <property type="term" value="F:transmembrane transporter activity"/>
    <property type="evidence" value="ECO:0007669"/>
    <property type="project" value="InterPro"/>
</dbReference>
<evidence type="ECO:0000256" key="6">
    <source>
        <dbReference type="ARBA" id="ARBA00022927"/>
    </source>
</evidence>
<feature type="transmembrane region" description="Helical" evidence="10">
    <location>
        <begin position="681"/>
        <end position="705"/>
    </location>
</feature>
<evidence type="ECO:0000256" key="7">
    <source>
        <dbReference type="ARBA" id="ARBA00022989"/>
    </source>
</evidence>
<evidence type="ECO:0000256" key="4">
    <source>
        <dbReference type="ARBA" id="ARBA00022692"/>
    </source>
</evidence>
<name>A0A9Q0YIN5_HOLLE</name>
<feature type="transmembrane region" description="Helical" evidence="10">
    <location>
        <begin position="220"/>
        <end position="240"/>
    </location>
</feature>
<evidence type="ECO:0000313" key="11">
    <source>
        <dbReference type="EMBL" id="KAJ8019441.1"/>
    </source>
</evidence>
<reference evidence="11" key="1">
    <citation type="submission" date="2021-10" db="EMBL/GenBank/DDBJ databases">
        <title>Tropical sea cucumber genome reveals ecological adaptation and Cuvierian tubules defense mechanism.</title>
        <authorList>
            <person name="Chen T."/>
        </authorList>
    </citation>
    <scope>NUCLEOTIDE SEQUENCE</scope>
    <source>
        <strain evidence="11">Nanhai2018</strain>
        <tissue evidence="11">Muscle</tissue>
    </source>
</reference>
<keyword evidence="5" id="KW-0571">Peptide transport</keyword>
<dbReference type="Gene3D" id="1.20.1250.20">
    <property type="entry name" value="MFS general substrate transporter like domains"/>
    <property type="match status" value="2"/>
</dbReference>
<evidence type="ECO:0000256" key="8">
    <source>
        <dbReference type="ARBA" id="ARBA00023136"/>
    </source>
</evidence>
<sequence length="749" mass="83385">MAENIASYGSTDKPEDTDPAEGEVPKISDKSWGRVKKFISGQSDFPRSVFFIIGTEFCERFSYYGMRAVLVLYLTNILRLSDSRATALYHIFIMLCYFTPMFGAMIADGLLGKYRTILYISLIYMTGNIVMCLTALPPQTTGHPELVGPLVGLILIGFGTGGIKPCVSAFGGDQFAADQTRSLQQFFSVFYFAINAGSVLSTFFTPVFRHDVQCFGQDCYALAFGVPAVLMFIAVCVFFAGRTVYKMVPPEGNVVWVVIKTSVHALYKKVTTKSAEPREHWLDWADDKCDARVLQDIKNLYHVLKMYILLPFFWALFDQQGSRWTLQAEHMDGNLGFYTIKPDQMQVLNPVLIIIMIPLFEAVIYPLLQKMKIPTRPLARMCTGMLFGGLAFILAGLIQLRIEGSEVLLPGDEQASVKFINTSPCQVMVESSLFNGPINPRNDTMHLTKSKGKYDVEISAACQGIPPTPMFQVDLESKEIASVIIYEQDSHLQTIKVSGELKKADKGRALVSIGNFAESLGDIETLNVTLESSTRIFHQLVSPFNVTKFIEVEPHRYTVHYQLLNSSGDVVEYELGNFTAGTGAIYRVLLQEDLDQAVVMGVYVDVEPNSVSMLWQIPQYVIITAGEIMFSITGLEFSYSQAPTSMKSCVQAAWLMTVAVGNLIIVIIAEAEFFSSQAAEFFLFAGLMGVVILLFGIMVYFYTYITPTSHIESPMNDVTHLIAKSEEESLPPDSPIEEIPYDPDKNQGL</sequence>
<keyword evidence="4 10" id="KW-0812">Transmembrane</keyword>
<dbReference type="FunFam" id="1.20.1250.20:FF:000379">
    <property type="entry name" value="Uncharacterized protein, isoform A"/>
    <property type="match status" value="1"/>
</dbReference>
<evidence type="ECO:0000256" key="3">
    <source>
        <dbReference type="ARBA" id="ARBA00022448"/>
    </source>
</evidence>
<evidence type="ECO:0000256" key="10">
    <source>
        <dbReference type="SAM" id="Phobius"/>
    </source>
</evidence>
<dbReference type="InterPro" id="IPR000109">
    <property type="entry name" value="POT_fam"/>
</dbReference>
<feature type="transmembrane region" description="Helical" evidence="10">
    <location>
        <begin position="380"/>
        <end position="400"/>
    </location>
</feature>
<keyword evidence="3" id="KW-0813">Transport</keyword>
<keyword evidence="7 10" id="KW-1133">Transmembrane helix</keyword>
<dbReference type="SUPFAM" id="SSF103473">
    <property type="entry name" value="MFS general substrate transporter"/>
    <property type="match status" value="1"/>
</dbReference>
<evidence type="ECO:0000313" key="12">
    <source>
        <dbReference type="Proteomes" id="UP001152320"/>
    </source>
</evidence>
<comment type="subcellular location">
    <subcellularLocation>
        <location evidence="1">Membrane</location>
        <topology evidence="1">Multi-pass membrane protein</topology>
    </subcellularLocation>
</comment>
<dbReference type="InterPro" id="IPR036259">
    <property type="entry name" value="MFS_trans_sf"/>
</dbReference>
<keyword evidence="6" id="KW-0653">Protein transport</keyword>
<dbReference type="PANTHER" id="PTHR11654">
    <property type="entry name" value="OLIGOPEPTIDE TRANSPORTER-RELATED"/>
    <property type="match status" value="1"/>
</dbReference>
<feature type="region of interest" description="Disordered" evidence="9">
    <location>
        <begin position="1"/>
        <end position="26"/>
    </location>
</feature>
<evidence type="ECO:0000256" key="1">
    <source>
        <dbReference type="ARBA" id="ARBA00004141"/>
    </source>
</evidence>
<dbReference type="EMBL" id="JAIZAY010000023">
    <property type="protein sequence ID" value="KAJ8019441.1"/>
    <property type="molecule type" value="Genomic_DNA"/>
</dbReference>
<dbReference type="FunFam" id="1.20.1250.20:FF:000049">
    <property type="entry name" value="Solute carrier family 15 member 2"/>
    <property type="match status" value="1"/>
</dbReference>
<evidence type="ECO:0000256" key="9">
    <source>
        <dbReference type="SAM" id="MobiDB-lite"/>
    </source>
</evidence>
<protein>
    <submittedName>
        <fullName evidence="11">Solute carrier family 15 member 2</fullName>
    </submittedName>
</protein>
<dbReference type="CDD" id="cd17347">
    <property type="entry name" value="MFS_SLC15A1_2_like"/>
    <property type="match status" value="1"/>
</dbReference>
<feature type="transmembrane region" description="Helical" evidence="10">
    <location>
        <begin position="148"/>
        <end position="167"/>
    </location>
</feature>
<feature type="transmembrane region" description="Helical" evidence="10">
    <location>
        <begin position="188"/>
        <end position="208"/>
    </location>
</feature>
<comment type="similarity">
    <text evidence="2">Belongs to the major facilitator superfamily. Proton-dependent oligopeptide transporter (POT/PTR) (TC 2.A.17) family.</text>
</comment>
<accession>A0A9Q0YIN5</accession>
<keyword evidence="8 10" id="KW-0472">Membrane</keyword>
<gene>
    <name evidence="11" type="ORF">HOLleu_41041</name>
</gene>
<dbReference type="PROSITE" id="PS01022">
    <property type="entry name" value="PTR2_1"/>
    <property type="match status" value="1"/>
</dbReference>
<dbReference type="AlphaFoldDB" id="A0A9Q0YIN5"/>